<evidence type="ECO:0000313" key="6">
    <source>
        <dbReference type="EMBL" id="QEP33852.1"/>
    </source>
</evidence>
<dbReference type="PANTHER" id="PTHR30250">
    <property type="entry name" value="PST FAMILY PREDICTED COLANIC ACID TRANSPORTER"/>
    <property type="match status" value="1"/>
</dbReference>
<evidence type="ECO:0000256" key="2">
    <source>
        <dbReference type="ARBA" id="ARBA00022475"/>
    </source>
</evidence>
<evidence type="ECO:0000256" key="4">
    <source>
        <dbReference type="ARBA" id="ARBA00022989"/>
    </source>
</evidence>
<name>A0A5C2HC51_9BACT</name>
<organism evidence="6 7">
    <name type="scientific">Malaciobacter pacificus</name>
    <dbReference type="NCBI Taxonomy" id="1080223"/>
    <lineage>
        <taxon>Bacteria</taxon>
        <taxon>Pseudomonadati</taxon>
        <taxon>Campylobacterota</taxon>
        <taxon>Epsilonproteobacteria</taxon>
        <taxon>Campylobacterales</taxon>
        <taxon>Arcobacteraceae</taxon>
        <taxon>Malaciobacter</taxon>
    </lineage>
</organism>
<gene>
    <name evidence="6" type="ORF">APAC_0708</name>
</gene>
<evidence type="ECO:0000256" key="3">
    <source>
        <dbReference type="ARBA" id="ARBA00022692"/>
    </source>
</evidence>
<dbReference type="PANTHER" id="PTHR30250:SF26">
    <property type="entry name" value="PSMA PROTEIN"/>
    <property type="match status" value="1"/>
</dbReference>
<dbReference type="KEGG" id="apai:APAC_0708"/>
<dbReference type="GO" id="GO:0005886">
    <property type="term" value="C:plasma membrane"/>
    <property type="evidence" value="ECO:0007669"/>
    <property type="project" value="UniProtKB-SubCell"/>
</dbReference>
<protein>
    <submittedName>
        <fullName evidence="6">MATE family efflux protein</fullName>
    </submittedName>
</protein>
<dbReference type="InterPro" id="IPR002797">
    <property type="entry name" value="Polysacc_synth"/>
</dbReference>
<keyword evidence="3" id="KW-0812">Transmembrane</keyword>
<dbReference type="AlphaFoldDB" id="A0A5C2HC51"/>
<proteinExistence type="predicted"/>
<evidence type="ECO:0000313" key="7">
    <source>
        <dbReference type="Proteomes" id="UP000322726"/>
    </source>
</evidence>
<dbReference type="InterPro" id="IPR050833">
    <property type="entry name" value="Poly_Biosynth_Transport"/>
</dbReference>
<evidence type="ECO:0000256" key="5">
    <source>
        <dbReference type="ARBA" id="ARBA00023136"/>
    </source>
</evidence>
<dbReference type="Pfam" id="PF01943">
    <property type="entry name" value="Polysacc_synt"/>
    <property type="match status" value="1"/>
</dbReference>
<keyword evidence="5" id="KW-0472">Membrane</keyword>
<keyword evidence="7" id="KW-1185">Reference proteome</keyword>
<dbReference type="Proteomes" id="UP000322726">
    <property type="component" value="Chromosome"/>
</dbReference>
<keyword evidence="4" id="KW-1133">Transmembrane helix</keyword>
<evidence type="ECO:0000256" key="1">
    <source>
        <dbReference type="ARBA" id="ARBA00004651"/>
    </source>
</evidence>
<comment type="subcellular location">
    <subcellularLocation>
        <location evidence="1">Cell membrane</location>
        <topology evidence="1">Multi-pass membrane protein</topology>
    </subcellularLocation>
</comment>
<reference evidence="6 7" key="3">
    <citation type="submission" date="2019-09" db="EMBL/GenBank/DDBJ databases">
        <title>Taxonomic note: a critical rebuttal of the proposed division of the genus Arcobacter into six genera, emended descriptions of Arcobacter anaerophilus and the genus Arcobacter, and an assessment of genus-level boundaries for Epsilonproteobacteria using in silico genomic comparator tools.</title>
        <authorList>
            <person name="On S.L.W."/>
            <person name="Miller W.G."/>
            <person name="Biggs P."/>
            <person name="Cornelius A."/>
            <person name="Vandamme P."/>
        </authorList>
    </citation>
    <scope>NUCLEOTIDE SEQUENCE [LARGE SCALE GENOMIC DNA]</scope>
    <source>
        <strain evidence="6 7">LMG 26638</strain>
    </source>
</reference>
<keyword evidence="2" id="KW-1003">Cell membrane</keyword>
<reference evidence="7" key="1">
    <citation type="submission" date="2019-09" db="EMBL/GenBank/DDBJ databases">
        <title>Complete genome sequencing of four Arcobacter species reveals a diverse suite of mobile elements.</title>
        <authorList>
            <person name="On S.L.W."/>
            <person name="Miller W.G."/>
            <person name="Biggs P."/>
            <person name="Cornelius A."/>
            <person name="Vandamme P."/>
        </authorList>
    </citation>
    <scope>NUCLEOTIDE SEQUENCE [LARGE SCALE GENOMIC DNA]</scope>
    <source>
        <strain evidence="7">LMG 26638</strain>
    </source>
</reference>
<reference evidence="6 7" key="2">
    <citation type="submission" date="2019-09" db="EMBL/GenBank/DDBJ databases">
        <title>Complete genome sequencing of four Arcobacter species reveals a diverse suite of mobile elements.</title>
        <authorList>
            <person name="Miller W.G."/>
            <person name="Yee E."/>
            <person name="Bono J.L."/>
        </authorList>
    </citation>
    <scope>NUCLEOTIDE SEQUENCE [LARGE SCALE GENOMIC DNA]</scope>
    <source>
        <strain evidence="6 7">LMG 26638</strain>
    </source>
</reference>
<dbReference type="EMBL" id="CP035928">
    <property type="protein sequence ID" value="QEP33852.1"/>
    <property type="molecule type" value="Genomic_DNA"/>
</dbReference>
<sequence>MAVGFYTVRVVLDILGVTDFGLYNLVASFVLLMAVLNNTLTGGTQRFLTFEIGKGDLVKLKQTFSTAVMIHIALALLILLLGETIGLWLLYEKISIPADRFDAAFWVYQFAIFSIMVTVMQVPYHALIIAHERMHIFAYVSIVEAILKLFVVYLLLVISFDKLIIYGILMFLVSLTIALYYRIYVLKNYEESHFTLMFDKHIIKSMMQFSGWNLFGTLGAMLSNHGVSILLNLYFGPVANAAHAISMQVSNGLNQFVNSFQTAITPQITKLYASNKINELNNFLYQNTKYAFLLLWIMVLPIILKLDYVLSVWLTQIPENTIIFTKLLMIYGLMYSFIRPMVMAIQATGKVKGIQISAGVLLILVLPISWVLLENDFPIYSPFIVMLCMWIFHILLEIFFLKRLIGFSLISFLKISFAPLIIIISISLLSLNYLSNLIDNNIYQLLLFFVVSIFVNFILIYFIGIDLQTRKKLKIIFKNKFKLQGNR</sequence>
<accession>A0A5C2HC51</accession>